<evidence type="ECO:0000313" key="5">
    <source>
        <dbReference type="Proteomes" id="UP000092401"/>
    </source>
</evidence>
<evidence type="ECO:0000313" key="1">
    <source>
        <dbReference type="EMBL" id="KYC44740.1"/>
    </source>
</evidence>
<organism evidence="1 5">
    <name type="scientific">Candidatus Methanofastidiosum methylothiophilum</name>
    <dbReference type="NCBI Taxonomy" id="1705564"/>
    <lineage>
        <taxon>Archaea</taxon>
        <taxon>Methanobacteriati</taxon>
        <taxon>Methanobacteriota</taxon>
        <taxon>Stenosarchaea group</taxon>
        <taxon>Candidatus Methanofastidiosia</taxon>
        <taxon>Candidatus Methanofastidiosales</taxon>
        <taxon>Candidatus Methanofastidiosaceae</taxon>
        <taxon>Candidatus Methanofastidiosum</taxon>
    </lineage>
</organism>
<evidence type="ECO:0000313" key="3">
    <source>
        <dbReference type="EMBL" id="KYC50028.1"/>
    </source>
</evidence>
<dbReference type="EMBL" id="LNGF01000023">
    <property type="protein sequence ID" value="KYC47469.1"/>
    <property type="molecule type" value="Genomic_DNA"/>
</dbReference>
<dbReference type="Proteomes" id="UP000092403">
    <property type="component" value="Unassembled WGS sequence"/>
</dbReference>
<accession>A0A150IQZ7</accession>
<dbReference type="InterPro" id="IPR050407">
    <property type="entry name" value="Geranylgeranyl_reductase"/>
</dbReference>
<dbReference type="EMBL" id="LNJC01000021">
    <property type="protein sequence ID" value="KYC50028.1"/>
    <property type="molecule type" value="Genomic_DNA"/>
</dbReference>
<name>A0A150II86_9EURY</name>
<dbReference type="EC" id="1.3.7.11" evidence="1"/>
<dbReference type="Proteomes" id="UP000091929">
    <property type="component" value="Unassembled WGS sequence"/>
</dbReference>
<evidence type="ECO:0000313" key="4">
    <source>
        <dbReference type="Proteomes" id="UP000091929"/>
    </source>
</evidence>
<dbReference type="Pfam" id="PF13450">
    <property type="entry name" value="NAD_binding_8"/>
    <property type="match status" value="1"/>
</dbReference>
<dbReference type="Gene3D" id="3.50.50.60">
    <property type="entry name" value="FAD/NAD(P)-binding domain"/>
    <property type="match status" value="1"/>
</dbReference>
<sequence length="356" mass="40269">MVGAGPAGLIASQYLVRAGYKVSIIEEHKSIGRPVSCSGLIGRDFFDHFKQFDFEDSIKNRIDGAKIFLGTDSFELKRKGVSFVVDRAIFDQSLSNGLEVSLDEKFQAFERKNETIFVKTNKRRFNTDLLIGADGPSSRVRAQEFEFNLKHYKGYQVRIKSDLDLDNFVEVHIQRPFFTWIIPEGNGIFRIGTVSNNPKETLGRFLEEREIKSEPIEIQAGVIPVGKGNIYSDKVFLLGDAACQVKPLSGGGVYYGALAAEALANSIISGRYSDYPLQCNKLLGKEISRGLIFRRTYENMTDNEIYKVFNFLKSKKQVLDDSGKFDEHSRTILSLIKDHRSISFLPLIFKAYLRTL</sequence>
<dbReference type="AlphaFoldDB" id="A0A150II86"/>
<comment type="caution">
    <text evidence="1">The sequence shown here is derived from an EMBL/GenBank/DDBJ whole genome shotgun (WGS) entry which is preliminary data.</text>
</comment>
<gene>
    <name evidence="1" type="ORF">APG10_01457</name>
    <name evidence="2" type="ORF">APG11_01160</name>
    <name evidence="3" type="ORF">APG12_01116</name>
</gene>
<dbReference type="GO" id="GO:0016491">
    <property type="term" value="F:oxidoreductase activity"/>
    <property type="evidence" value="ECO:0007669"/>
    <property type="project" value="UniProtKB-KW"/>
</dbReference>
<proteinExistence type="predicted"/>
<reference evidence="4 5" key="1">
    <citation type="journal article" date="2016" name="ISME J.">
        <title>Chasing the elusive Euryarchaeota class WSA2: genomes reveal a uniquely fastidious methyl-reducing methanogen.</title>
        <authorList>
            <person name="Nobu M.K."/>
            <person name="Narihiro T."/>
            <person name="Kuroda K."/>
            <person name="Mei R."/>
            <person name="Liu W.T."/>
        </authorList>
    </citation>
    <scope>NUCLEOTIDE SEQUENCE [LARGE SCALE GENOMIC DNA]</scope>
    <source>
        <strain evidence="1">B03fssc0709_Meth_Bin005</strain>
        <strain evidence="2">B15fssc0709_Meth_Bin003</strain>
        <strain evidence="3">BMIXfssc0709_Meth_Bin006</strain>
    </source>
</reference>
<evidence type="ECO:0000313" key="2">
    <source>
        <dbReference type="EMBL" id="KYC47469.1"/>
    </source>
</evidence>
<dbReference type="SUPFAM" id="SSF51905">
    <property type="entry name" value="FAD/NAD(P)-binding domain"/>
    <property type="match status" value="1"/>
</dbReference>
<dbReference type="Proteomes" id="UP000092401">
    <property type="component" value="Unassembled WGS sequence"/>
</dbReference>
<dbReference type="PANTHER" id="PTHR42685:SF22">
    <property type="entry name" value="CONDITIONED MEDIUM FACTOR RECEPTOR 1"/>
    <property type="match status" value="1"/>
</dbReference>
<dbReference type="PANTHER" id="PTHR42685">
    <property type="entry name" value="GERANYLGERANYL DIPHOSPHATE REDUCTASE"/>
    <property type="match status" value="1"/>
</dbReference>
<dbReference type="EMBL" id="LNGE01000044">
    <property type="protein sequence ID" value="KYC44740.1"/>
    <property type="molecule type" value="Genomic_DNA"/>
</dbReference>
<keyword evidence="1" id="KW-0560">Oxidoreductase</keyword>
<accession>A0A150II86</accession>
<accession>A0A150IYU0</accession>
<dbReference type="InterPro" id="IPR036188">
    <property type="entry name" value="FAD/NAD-bd_sf"/>
</dbReference>
<protein>
    <submittedName>
        <fullName evidence="1">Digeranylgeranylglycerophospholipid reductase</fullName>
        <ecNumber evidence="1">1.3.7.11</ecNumber>
    </submittedName>
</protein>